<reference evidence="2" key="1">
    <citation type="submission" date="2019-01" db="EMBL/GenBank/DDBJ databases">
        <title>Draft genomes of a novel of Sporanaerobacter strains.</title>
        <authorList>
            <person name="Ma S."/>
        </authorList>
    </citation>
    <scope>NUCLEOTIDE SEQUENCE [LARGE SCALE GENOMIC DNA]</scope>
    <source>
        <strain evidence="2">NJN-17</strain>
    </source>
</reference>
<organism evidence="1 2">
    <name type="scientific">Acidilutibacter cellobiosedens</name>
    <dbReference type="NCBI Taxonomy" id="2507161"/>
    <lineage>
        <taxon>Bacteria</taxon>
        <taxon>Bacillati</taxon>
        <taxon>Bacillota</taxon>
        <taxon>Tissierellia</taxon>
        <taxon>Tissierellales</taxon>
        <taxon>Acidilutibacteraceae</taxon>
        <taxon>Acidilutibacter</taxon>
    </lineage>
</organism>
<dbReference type="OrthoDB" id="1935253at2"/>
<dbReference type="InterPro" id="IPR010838">
    <property type="entry name" value="DUF1444"/>
</dbReference>
<name>A0A410QG68_9FIRM</name>
<accession>A0A410QG68</accession>
<evidence type="ECO:0000313" key="1">
    <source>
        <dbReference type="EMBL" id="QAT62838.1"/>
    </source>
</evidence>
<dbReference type="KEGG" id="spoa:EQM13_15310"/>
<dbReference type="Pfam" id="PF07285">
    <property type="entry name" value="DUF1444"/>
    <property type="match status" value="1"/>
</dbReference>
<dbReference type="RefSeq" id="WP_128753120.1">
    <property type="nucleotide sequence ID" value="NZ_CP035282.1"/>
</dbReference>
<sequence>MEYMEFANRMIQDLKREFNEVRLDEKERLYIGSEFTNASLPLRTMYQEHQIVGYQKNLQNYIKIISDVLNCYRFKLNLSNVFPFVKPKEFGEDINHNFIREDLFCNLSLFYVVDMGEVFRFVLYDDLKNANIDLKILKNESMKNLNKMTNFLGRLDDALHIYTLYFNSDFGATLFLTEHIQQQIRKKVGTDILFCMPSSSCFICAKHNEHTIDTQLYILRQLIEIEKDINKISKNIYRKDSQGNYSIIA</sequence>
<gene>
    <name evidence="1" type="ORF">EQM13_15310</name>
</gene>
<keyword evidence="2" id="KW-1185">Reference proteome</keyword>
<dbReference type="EMBL" id="CP035282">
    <property type="protein sequence ID" value="QAT62838.1"/>
    <property type="molecule type" value="Genomic_DNA"/>
</dbReference>
<protein>
    <submittedName>
        <fullName evidence="1">DUF1444 family protein</fullName>
    </submittedName>
</protein>
<evidence type="ECO:0000313" key="2">
    <source>
        <dbReference type="Proteomes" id="UP000287969"/>
    </source>
</evidence>
<dbReference type="Proteomes" id="UP000287969">
    <property type="component" value="Chromosome"/>
</dbReference>
<dbReference type="AlphaFoldDB" id="A0A410QG68"/>
<proteinExistence type="predicted"/>